<evidence type="ECO:0000313" key="2">
    <source>
        <dbReference type="Proteomes" id="UP001374579"/>
    </source>
</evidence>
<dbReference type="InterPro" id="IPR008979">
    <property type="entry name" value="Galactose-bd-like_sf"/>
</dbReference>
<gene>
    <name evidence="1" type="ORF">V1264_020123</name>
</gene>
<evidence type="ECO:0008006" key="3">
    <source>
        <dbReference type="Google" id="ProtNLM"/>
    </source>
</evidence>
<dbReference type="Proteomes" id="UP001374579">
    <property type="component" value="Unassembled WGS sequence"/>
</dbReference>
<dbReference type="InterPro" id="IPR051941">
    <property type="entry name" value="BG_Antigen-Binding_Lectin"/>
</dbReference>
<name>A0AAN9BB12_9CAEN</name>
<protein>
    <recommendedName>
        <fullName evidence="3">Fucolectin-related molecule</fullName>
    </recommendedName>
</protein>
<dbReference type="PANTHER" id="PTHR45713:SF11">
    <property type="entry name" value="FUCOLECTIN TACHYLECTIN-4 PENTRAXIN-1 DOMAIN-CONTAINING PROTEIN"/>
    <property type="match status" value="1"/>
</dbReference>
<dbReference type="Pfam" id="PF22633">
    <property type="entry name" value="F5_F8_type_C_2"/>
    <property type="match status" value="1"/>
</dbReference>
<dbReference type="PANTHER" id="PTHR45713">
    <property type="entry name" value="FTP DOMAIN-CONTAINING PROTEIN"/>
    <property type="match status" value="1"/>
</dbReference>
<dbReference type="AlphaFoldDB" id="A0AAN9BB12"/>
<accession>A0AAN9BB12</accession>
<comment type="caution">
    <text evidence="1">The sequence shown here is derived from an EMBL/GenBank/DDBJ whole genome shotgun (WGS) entry which is preliminary data.</text>
</comment>
<sequence length="117" mass="13274">MSSQYYWPNNTHPPGAAVNGNTGGKHYREDNCIHTAGNDTAPWWEVDLGRMYPVHRIVVWARTVEIHRMTGCIIYVDGKECYRFGYTEPETVEYTETLHSALKIETGSTVAPPRGNM</sequence>
<proteinExistence type="predicted"/>
<keyword evidence="2" id="KW-1185">Reference proteome</keyword>
<organism evidence="1 2">
    <name type="scientific">Littorina saxatilis</name>
    <dbReference type="NCBI Taxonomy" id="31220"/>
    <lineage>
        <taxon>Eukaryota</taxon>
        <taxon>Metazoa</taxon>
        <taxon>Spiralia</taxon>
        <taxon>Lophotrochozoa</taxon>
        <taxon>Mollusca</taxon>
        <taxon>Gastropoda</taxon>
        <taxon>Caenogastropoda</taxon>
        <taxon>Littorinimorpha</taxon>
        <taxon>Littorinoidea</taxon>
        <taxon>Littorinidae</taxon>
        <taxon>Littorina</taxon>
    </lineage>
</organism>
<dbReference type="Gene3D" id="2.60.120.260">
    <property type="entry name" value="Galactose-binding domain-like"/>
    <property type="match status" value="1"/>
</dbReference>
<evidence type="ECO:0000313" key="1">
    <source>
        <dbReference type="EMBL" id="KAK7101796.1"/>
    </source>
</evidence>
<reference evidence="1 2" key="1">
    <citation type="submission" date="2024-02" db="EMBL/GenBank/DDBJ databases">
        <title>Chromosome-scale genome assembly of the rough periwinkle Littorina saxatilis.</title>
        <authorList>
            <person name="De Jode A."/>
            <person name="Faria R."/>
            <person name="Formenti G."/>
            <person name="Sims Y."/>
            <person name="Smith T.P."/>
            <person name="Tracey A."/>
            <person name="Wood J.M.D."/>
            <person name="Zagrodzka Z.B."/>
            <person name="Johannesson K."/>
            <person name="Butlin R.K."/>
            <person name="Leder E.H."/>
        </authorList>
    </citation>
    <scope>NUCLEOTIDE SEQUENCE [LARGE SCALE GENOMIC DNA]</scope>
    <source>
        <strain evidence="1">Snail1</strain>
        <tissue evidence="1">Muscle</tissue>
    </source>
</reference>
<dbReference type="EMBL" id="JBAMIC010000010">
    <property type="protein sequence ID" value="KAK7101796.1"/>
    <property type="molecule type" value="Genomic_DNA"/>
</dbReference>
<dbReference type="SUPFAM" id="SSF49785">
    <property type="entry name" value="Galactose-binding domain-like"/>
    <property type="match status" value="1"/>
</dbReference>